<proteinExistence type="inferred from homology"/>
<dbReference type="PRINTS" id="PR01036">
    <property type="entry name" value="TCRTETB"/>
</dbReference>
<feature type="transmembrane region" description="Helical" evidence="8">
    <location>
        <begin position="313"/>
        <end position="334"/>
    </location>
</feature>
<dbReference type="SUPFAM" id="SSF103473">
    <property type="entry name" value="MFS general substrate transporter"/>
    <property type="match status" value="1"/>
</dbReference>
<dbReference type="Gene3D" id="1.20.1250.20">
    <property type="entry name" value="MFS general substrate transporter like domains"/>
    <property type="match status" value="1"/>
</dbReference>
<evidence type="ECO:0000256" key="5">
    <source>
        <dbReference type="ARBA" id="ARBA00022692"/>
    </source>
</evidence>
<dbReference type="NCBIfam" id="TIGR00711">
    <property type="entry name" value="efflux_EmrB"/>
    <property type="match status" value="1"/>
</dbReference>
<feature type="transmembrane region" description="Helical" evidence="8">
    <location>
        <begin position="144"/>
        <end position="165"/>
    </location>
</feature>
<organism evidence="10 11">
    <name type="scientific">Ktedonobacter robiniae</name>
    <dbReference type="NCBI Taxonomy" id="2778365"/>
    <lineage>
        <taxon>Bacteria</taxon>
        <taxon>Bacillati</taxon>
        <taxon>Chloroflexota</taxon>
        <taxon>Ktedonobacteria</taxon>
        <taxon>Ktedonobacterales</taxon>
        <taxon>Ktedonobacteraceae</taxon>
        <taxon>Ktedonobacter</taxon>
    </lineage>
</organism>
<dbReference type="Gene3D" id="1.20.1720.10">
    <property type="entry name" value="Multidrug resistance protein D"/>
    <property type="match status" value="1"/>
</dbReference>
<feature type="transmembrane region" description="Helical" evidence="8">
    <location>
        <begin position="366"/>
        <end position="387"/>
    </location>
</feature>
<evidence type="ECO:0000256" key="8">
    <source>
        <dbReference type="SAM" id="Phobius"/>
    </source>
</evidence>
<keyword evidence="4" id="KW-1003">Cell membrane</keyword>
<feature type="transmembrane region" description="Helical" evidence="8">
    <location>
        <begin position="17"/>
        <end position="37"/>
    </location>
</feature>
<dbReference type="Proteomes" id="UP000654345">
    <property type="component" value="Unassembled WGS sequence"/>
</dbReference>
<comment type="subcellular location">
    <subcellularLocation>
        <location evidence="1">Cell membrane</location>
        <topology evidence="1">Multi-pass membrane protein</topology>
    </subcellularLocation>
</comment>
<evidence type="ECO:0000256" key="3">
    <source>
        <dbReference type="ARBA" id="ARBA00022448"/>
    </source>
</evidence>
<dbReference type="PANTHER" id="PTHR42718:SF9">
    <property type="entry name" value="MAJOR FACILITATOR SUPERFAMILY MULTIDRUG TRANSPORTER MFSC"/>
    <property type="match status" value="1"/>
</dbReference>
<sequence>MPFSTNRKQSDRLAYKWIVVLVVIFGSFMGILDQTVVNNALPHLQRAFAVDFNSLQWVITAYTLTQGVITPTTAFFANRLGMKRFYIISLILFTLGSALCGFAWNLPTLIVFRVIQAVGGATLFPLAISFLFAEFPPQQRGLAAGVLSVSALMAPAVGPTLGGYLVTYASWPLIFFINVPVGIVAIVLALLLLRKRPAAGHFPFDLPGFLLVASGLTAVLYALSNASISGWSSPSVLVTLIGGLGLLALFARVELRLSSCGKRPLVDLSLFANGPFLSSNIANALISFGFFGGLILLPIYMQELRGLNAFESGLYTLPMAFASVLAALIGGRLVDRFGPRVALFPGLALLCLATWQLGEITLTTSYPWLVLVFVVRGLGAGLVLQPLTVSALSKVSPNQYTQASSLNTVVRFVFTSLGIAVLATFVQSRAGMHVSALASQVRTISPAIRQQGLDLAVQDAFWLSLAAFALAFLVVCFLRVPKPVPQEQGENTASERLVVAE</sequence>
<accession>A0ABQ3UZ72</accession>
<evidence type="ECO:0000256" key="1">
    <source>
        <dbReference type="ARBA" id="ARBA00004651"/>
    </source>
</evidence>
<keyword evidence="7 8" id="KW-0472">Membrane</keyword>
<protein>
    <submittedName>
        <fullName evidence="10">MFS transporter</fullName>
    </submittedName>
</protein>
<dbReference type="CDD" id="cd17503">
    <property type="entry name" value="MFS_LmrB_MDR_like"/>
    <property type="match status" value="1"/>
</dbReference>
<feature type="domain" description="Major facilitator superfamily (MFS) profile" evidence="9">
    <location>
        <begin position="19"/>
        <end position="483"/>
    </location>
</feature>
<evidence type="ECO:0000256" key="6">
    <source>
        <dbReference type="ARBA" id="ARBA00022989"/>
    </source>
</evidence>
<comment type="similarity">
    <text evidence="2">Belongs to the major facilitator superfamily. EmrB family.</text>
</comment>
<evidence type="ECO:0000256" key="2">
    <source>
        <dbReference type="ARBA" id="ARBA00008537"/>
    </source>
</evidence>
<feature type="transmembrane region" description="Helical" evidence="8">
    <location>
        <begin position="235"/>
        <end position="255"/>
    </location>
</feature>
<feature type="transmembrane region" description="Helical" evidence="8">
    <location>
        <begin position="57"/>
        <end position="78"/>
    </location>
</feature>
<dbReference type="InterPro" id="IPR011701">
    <property type="entry name" value="MFS"/>
</dbReference>
<dbReference type="PROSITE" id="PS50850">
    <property type="entry name" value="MFS"/>
    <property type="match status" value="1"/>
</dbReference>
<evidence type="ECO:0000313" key="11">
    <source>
        <dbReference type="Proteomes" id="UP000654345"/>
    </source>
</evidence>
<evidence type="ECO:0000256" key="4">
    <source>
        <dbReference type="ARBA" id="ARBA00022475"/>
    </source>
</evidence>
<comment type="caution">
    <text evidence="10">The sequence shown here is derived from an EMBL/GenBank/DDBJ whole genome shotgun (WGS) entry which is preliminary data.</text>
</comment>
<keyword evidence="3" id="KW-0813">Transport</keyword>
<keyword evidence="5 8" id="KW-0812">Transmembrane</keyword>
<gene>
    <name evidence="10" type="ORF">KSB_66560</name>
</gene>
<name>A0ABQ3UZ72_9CHLR</name>
<feature type="transmembrane region" description="Helical" evidence="8">
    <location>
        <begin position="408"/>
        <end position="426"/>
    </location>
</feature>
<feature type="transmembrane region" description="Helical" evidence="8">
    <location>
        <begin position="276"/>
        <end position="301"/>
    </location>
</feature>
<dbReference type="EMBL" id="BNJG01000002">
    <property type="protein sequence ID" value="GHO58181.1"/>
    <property type="molecule type" value="Genomic_DNA"/>
</dbReference>
<feature type="transmembrane region" description="Helical" evidence="8">
    <location>
        <begin position="110"/>
        <end position="132"/>
    </location>
</feature>
<dbReference type="InterPro" id="IPR020846">
    <property type="entry name" value="MFS_dom"/>
</dbReference>
<evidence type="ECO:0000313" key="10">
    <source>
        <dbReference type="EMBL" id="GHO58181.1"/>
    </source>
</evidence>
<evidence type="ECO:0000259" key="9">
    <source>
        <dbReference type="PROSITE" id="PS50850"/>
    </source>
</evidence>
<feature type="transmembrane region" description="Helical" evidence="8">
    <location>
        <begin position="341"/>
        <end position="360"/>
    </location>
</feature>
<dbReference type="InterPro" id="IPR036259">
    <property type="entry name" value="MFS_trans_sf"/>
</dbReference>
<feature type="transmembrane region" description="Helical" evidence="8">
    <location>
        <begin position="85"/>
        <end position="104"/>
    </location>
</feature>
<dbReference type="InterPro" id="IPR004638">
    <property type="entry name" value="EmrB-like"/>
</dbReference>
<keyword evidence="6 8" id="KW-1133">Transmembrane helix</keyword>
<feature type="transmembrane region" description="Helical" evidence="8">
    <location>
        <begin position="460"/>
        <end position="478"/>
    </location>
</feature>
<dbReference type="Pfam" id="PF07690">
    <property type="entry name" value="MFS_1"/>
    <property type="match status" value="1"/>
</dbReference>
<dbReference type="RefSeq" id="WP_201374434.1">
    <property type="nucleotide sequence ID" value="NZ_BNJG01000002.1"/>
</dbReference>
<keyword evidence="11" id="KW-1185">Reference proteome</keyword>
<feature type="transmembrane region" description="Helical" evidence="8">
    <location>
        <begin position="204"/>
        <end position="223"/>
    </location>
</feature>
<reference evidence="10 11" key="1">
    <citation type="journal article" date="2021" name="Int. J. Syst. Evol. Microbiol.">
        <title>Reticulibacter mediterranei gen. nov., sp. nov., within the new family Reticulibacteraceae fam. nov., and Ktedonospora formicarum gen. nov., sp. nov., Ktedonobacter robiniae sp. nov., Dictyobacter formicarum sp. nov. and Dictyobacter arantiisoli sp. nov., belonging to the class Ktedonobacteria.</title>
        <authorList>
            <person name="Yabe S."/>
            <person name="Zheng Y."/>
            <person name="Wang C.M."/>
            <person name="Sakai Y."/>
            <person name="Abe K."/>
            <person name="Yokota A."/>
            <person name="Donadio S."/>
            <person name="Cavaletti L."/>
            <person name="Monciardini P."/>
        </authorList>
    </citation>
    <scope>NUCLEOTIDE SEQUENCE [LARGE SCALE GENOMIC DNA]</scope>
    <source>
        <strain evidence="10 11">SOSP1-30</strain>
    </source>
</reference>
<evidence type="ECO:0000256" key="7">
    <source>
        <dbReference type="ARBA" id="ARBA00023136"/>
    </source>
</evidence>
<feature type="transmembrane region" description="Helical" evidence="8">
    <location>
        <begin position="171"/>
        <end position="192"/>
    </location>
</feature>
<dbReference type="PANTHER" id="PTHR42718">
    <property type="entry name" value="MAJOR FACILITATOR SUPERFAMILY MULTIDRUG TRANSPORTER MFSC"/>
    <property type="match status" value="1"/>
</dbReference>